<dbReference type="GO" id="GO:0003700">
    <property type="term" value="F:DNA-binding transcription factor activity"/>
    <property type="evidence" value="ECO:0007669"/>
    <property type="project" value="InterPro"/>
</dbReference>
<keyword evidence="6" id="KW-1185">Reference proteome</keyword>
<keyword evidence="1" id="KW-0805">Transcription regulation</keyword>
<evidence type="ECO:0000313" key="6">
    <source>
        <dbReference type="Proteomes" id="UP000707206"/>
    </source>
</evidence>
<protein>
    <submittedName>
        <fullName evidence="5">Helix-turn-helix domain-containing protein</fullName>
    </submittedName>
</protein>
<accession>A0A967AVX8</accession>
<dbReference type="PANTHER" id="PTHR43280">
    <property type="entry name" value="ARAC-FAMILY TRANSCRIPTIONAL REGULATOR"/>
    <property type="match status" value="1"/>
</dbReference>
<evidence type="ECO:0000259" key="4">
    <source>
        <dbReference type="PROSITE" id="PS01124"/>
    </source>
</evidence>
<dbReference type="InterPro" id="IPR018060">
    <property type="entry name" value="HTH_AraC"/>
</dbReference>
<feature type="domain" description="HTH araC/xylS-type" evidence="4">
    <location>
        <begin position="177"/>
        <end position="275"/>
    </location>
</feature>
<name>A0A967AVX8_9FLAO</name>
<evidence type="ECO:0000256" key="2">
    <source>
        <dbReference type="ARBA" id="ARBA00023125"/>
    </source>
</evidence>
<reference evidence="5" key="1">
    <citation type="submission" date="2019-07" db="EMBL/GenBank/DDBJ databases">
        <authorList>
            <person name="De-Chao Zhang Q."/>
        </authorList>
    </citation>
    <scope>NUCLEOTIDE SEQUENCE</scope>
    <source>
        <strain evidence="5">TP-CH-4</strain>
    </source>
</reference>
<dbReference type="SMART" id="SM00342">
    <property type="entry name" value="HTH_ARAC"/>
    <property type="match status" value="1"/>
</dbReference>
<gene>
    <name evidence="5" type="ORF">FK220_018755</name>
</gene>
<evidence type="ECO:0000313" key="5">
    <source>
        <dbReference type="EMBL" id="NHF61401.1"/>
    </source>
</evidence>
<dbReference type="AlphaFoldDB" id="A0A967AVX8"/>
<dbReference type="PANTHER" id="PTHR43280:SF32">
    <property type="entry name" value="TRANSCRIPTIONAL REGULATORY PROTEIN"/>
    <property type="match status" value="1"/>
</dbReference>
<proteinExistence type="predicted"/>
<organism evidence="5 6">
    <name type="scientific">Pelagihabitans pacificus</name>
    <dbReference type="NCBI Taxonomy" id="2696054"/>
    <lineage>
        <taxon>Bacteria</taxon>
        <taxon>Pseudomonadati</taxon>
        <taxon>Bacteroidota</taxon>
        <taxon>Flavobacteriia</taxon>
        <taxon>Flavobacteriales</taxon>
        <taxon>Flavobacteriaceae</taxon>
        <taxon>Pelagihabitans</taxon>
    </lineage>
</organism>
<dbReference type="SUPFAM" id="SSF46689">
    <property type="entry name" value="Homeodomain-like"/>
    <property type="match status" value="1"/>
</dbReference>
<dbReference type="InterPro" id="IPR009057">
    <property type="entry name" value="Homeodomain-like_sf"/>
</dbReference>
<keyword evidence="3" id="KW-0804">Transcription</keyword>
<dbReference type="Proteomes" id="UP000707206">
    <property type="component" value="Unassembled WGS sequence"/>
</dbReference>
<dbReference type="PROSITE" id="PS01124">
    <property type="entry name" value="HTH_ARAC_FAMILY_2"/>
    <property type="match status" value="1"/>
</dbReference>
<evidence type="ECO:0000256" key="1">
    <source>
        <dbReference type="ARBA" id="ARBA00023015"/>
    </source>
</evidence>
<keyword evidence="2" id="KW-0238">DNA-binding</keyword>
<comment type="caution">
    <text evidence="5">The sequence shown here is derived from an EMBL/GenBank/DDBJ whole genome shotgun (WGS) entry which is preliminary data.</text>
</comment>
<reference evidence="5" key="2">
    <citation type="submission" date="2020-03" db="EMBL/GenBank/DDBJ databases">
        <title>Flavobacteriaceae bacterium strain TP-CH-4, a member of the family Flavobacteriaceae isolated from a deep-sea seamount.</title>
        <authorList>
            <person name="Zhang D.-C."/>
        </authorList>
    </citation>
    <scope>NUCLEOTIDE SEQUENCE</scope>
    <source>
        <strain evidence="5">TP-CH-4</strain>
    </source>
</reference>
<sequence>MKLDYTSIKEGSSLTLTDFSCAPSMRLLETKGLYKILWTKGKDTTIVVDGYRMPLIKNQVVFCTPLNVMELRKDSGMVALVFNREFYCIRDHDQEVSCNGFLFFGSSLPPVITLNEKDIKSFEALFYMFQEEFETRDHIQGEMLRALLKRMLIKATRLIKNEMPETKLPKPQFDTVRQYHILVEQHFREKHSVAEYAELLFKSPKTLSNLFKKSGDRSPLKIINERIILEAKRLLFYSDKTAEEIGYELGFKEAAHFSKFFKNQVGSPPATFKKDFKEAL</sequence>
<dbReference type="EMBL" id="VIKU02000008">
    <property type="protein sequence ID" value="NHF61401.1"/>
    <property type="molecule type" value="Genomic_DNA"/>
</dbReference>
<dbReference type="Gene3D" id="1.10.10.60">
    <property type="entry name" value="Homeodomain-like"/>
    <property type="match status" value="1"/>
</dbReference>
<dbReference type="GO" id="GO:0043565">
    <property type="term" value="F:sequence-specific DNA binding"/>
    <property type="evidence" value="ECO:0007669"/>
    <property type="project" value="InterPro"/>
</dbReference>
<dbReference type="RefSeq" id="WP_152575902.1">
    <property type="nucleotide sequence ID" value="NZ_VIKU02000008.1"/>
</dbReference>
<dbReference type="Pfam" id="PF12833">
    <property type="entry name" value="HTH_18"/>
    <property type="match status" value="1"/>
</dbReference>
<evidence type="ECO:0000256" key="3">
    <source>
        <dbReference type="ARBA" id="ARBA00023163"/>
    </source>
</evidence>